<dbReference type="Proteomes" id="UP000031623">
    <property type="component" value="Chromosome"/>
</dbReference>
<feature type="domain" description="HAMP" evidence="19">
    <location>
        <begin position="198"/>
        <end position="250"/>
    </location>
</feature>
<dbReference type="InterPro" id="IPR036097">
    <property type="entry name" value="HisK_dim/P_sf"/>
</dbReference>
<dbReference type="PROSITE" id="PS50109">
    <property type="entry name" value="HIS_KIN"/>
    <property type="match status" value="1"/>
</dbReference>
<feature type="domain" description="Histidine kinase" evidence="17">
    <location>
        <begin position="290"/>
        <end position="530"/>
    </location>
</feature>
<dbReference type="Pfam" id="PF00072">
    <property type="entry name" value="Response_reg"/>
    <property type="match status" value="1"/>
</dbReference>
<dbReference type="InterPro" id="IPR003660">
    <property type="entry name" value="HAMP_dom"/>
</dbReference>
<evidence type="ECO:0000256" key="6">
    <source>
        <dbReference type="ARBA" id="ARBA00022679"/>
    </source>
</evidence>
<dbReference type="PROSITE" id="PS50110">
    <property type="entry name" value="RESPONSE_REGULATORY"/>
    <property type="match status" value="1"/>
</dbReference>
<dbReference type="EMBL" id="AP014633">
    <property type="protein sequence ID" value="BAP54565.1"/>
    <property type="molecule type" value="Genomic_DNA"/>
</dbReference>
<dbReference type="InterPro" id="IPR003594">
    <property type="entry name" value="HATPase_dom"/>
</dbReference>
<evidence type="ECO:0000256" key="12">
    <source>
        <dbReference type="ARBA" id="ARBA00023012"/>
    </source>
</evidence>
<dbReference type="Pfam" id="PF17203">
    <property type="entry name" value="sCache_3_2"/>
    <property type="match status" value="1"/>
</dbReference>
<evidence type="ECO:0000313" key="20">
    <source>
        <dbReference type="EMBL" id="BAP54565.1"/>
    </source>
</evidence>
<keyword evidence="6" id="KW-0808">Transferase</keyword>
<dbReference type="CDD" id="cd17546">
    <property type="entry name" value="REC_hyHK_CKI1_RcsC-like"/>
    <property type="match status" value="1"/>
</dbReference>
<evidence type="ECO:0000259" key="17">
    <source>
        <dbReference type="PROSITE" id="PS50109"/>
    </source>
</evidence>
<protein>
    <recommendedName>
        <fullName evidence="3">histidine kinase</fullName>
        <ecNumber evidence="3">2.7.13.3</ecNumber>
    </recommendedName>
</protein>
<dbReference type="SMART" id="SM00304">
    <property type="entry name" value="HAMP"/>
    <property type="match status" value="1"/>
</dbReference>
<dbReference type="PANTHER" id="PTHR43047">
    <property type="entry name" value="TWO-COMPONENT HISTIDINE PROTEIN KINASE"/>
    <property type="match status" value="1"/>
</dbReference>
<keyword evidence="5 15" id="KW-0597">Phosphoprotein</keyword>
<dbReference type="InterPro" id="IPR004358">
    <property type="entry name" value="Sig_transdc_His_kin-like_C"/>
</dbReference>
<dbReference type="InterPro" id="IPR011006">
    <property type="entry name" value="CheY-like_superfamily"/>
</dbReference>
<dbReference type="PANTHER" id="PTHR43047:SF64">
    <property type="entry name" value="HISTIDINE KINASE CONTAINING CHEY-HOMOLOGOUS RECEIVER DOMAIN AND PAS DOMAIN-RELATED"/>
    <property type="match status" value="1"/>
</dbReference>
<gene>
    <name evidence="20" type="ORF">THII_0268</name>
</gene>
<feature type="modified residue" description="4-aspartylphosphate" evidence="15">
    <location>
        <position position="621"/>
    </location>
</feature>
<dbReference type="EC" id="2.7.13.3" evidence="3"/>
<keyword evidence="12" id="KW-0902">Two-component regulatory system</keyword>
<dbReference type="CDD" id="cd00082">
    <property type="entry name" value="HisKA"/>
    <property type="match status" value="1"/>
</dbReference>
<dbReference type="Pfam" id="PF00672">
    <property type="entry name" value="HAMP"/>
    <property type="match status" value="1"/>
</dbReference>
<dbReference type="HOGENOM" id="CLU_000445_104_15_6"/>
<keyword evidence="11 16" id="KW-1133">Transmembrane helix</keyword>
<sequence length="767" mass="84245">MLAISKLSLRAKIMFLVGGIIILVLSAISWLHVRQLQQELMAGIGEQAQALAADIIADIQKLRETSENIEWILRLQSINAMALFKLKKDGGVVHVAVLDRSGHILGHNRIEQRGLPVTDPTLRALLNYPQPKTVLVNGVYHSLIPVFGNDQGYLGTVDIGFDSSTIHAKIRNLLAQTISLSLAFMLLSSGAMYGLLNRFLIKPIARLQEVTARIAQGELDAAIDTIGHDELGALSRSVAHMRDSIREKINALQAYQEGLEVIVKQRTAELQQALTAAETANQAKSRFLANMSHELRTPLNGILGYAQILQQNPKFSADQQQSIAVIERSGNHLLNLINEVLDLAKIEAGKLELNPEPVYLSVLLTDVMALIRIRSENKGLTLNLDTNDLPVAIQADSKRLQQILLNLLGNAVKFTERGNVTLGVFVLGEEHSQPAWSSTHSSLQLPEEEEIKRVPLRFEVTDTGPGIPAAKINDVFKPFEQVSSTAQQSEGTGLGLSICHTLVEMMGGRLEIMSKRLEGEWIATTAATRPTPQLAHGTVVWFTVNLPVVEAAAVDSSLSHARILGVKGNAPEVLVVDDHADNRAVLVNLLSPLGIKVRERENGEAGLAAARAQRPDVVITDLRMSGMDGFELIYRMRNDEQLKDIVIITSSASVLEEDRERSVAVGSNGFLPKPVKAEKLYELLESLLGLEWVYTETHLAEPKTLQLPPTKLIEELQQLTEAGNIDGIIALVETLHPDYSAFVRRVRALAENLQLNELSTYLEKPEI</sequence>
<keyword evidence="10" id="KW-0067">ATP-binding</keyword>
<dbReference type="InterPro" id="IPR036890">
    <property type="entry name" value="HATPase_C_sf"/>
</dbReference>
<comment type="subcellular location">
    <subcellularLocation>
        <location evidence="2">Cell membrane</location>
        <topology evidence="2">Multi-pass membrane protein</topology>
    </subcellularLocation>
</comment>
<dbReference type="Gene3D" id="1.10.287.130">
    <property type="match status" value="1"/>
</dbReference>
<reference evidence="20 21" key="1">
    <citation type="journal article" date="2014" name="ISME J.">
        <title>Ecophysiology of Thioploca ingrica as revealed by the complete genome sequence supplemented with proteomic evidence.</title>
        <authorList>
            <person name="Kojima H."/>
            <person name="Ogura Y."/>
            <person name="Yamamoto N."/>
            <person name="Togashi T."/>
            <person name="Mori H."/>
            <person name="Watanabe T."/>
            <person name="Nemoto F."/>
            <person name="Kurokawa K."/>
            <person name="Hayashi T."/>
            <person name="Fukui M."/>
        </authorList>
    </citation>
    <scope>NUCLEOTIDE SEQUENCE [LARGE SCALE GENOMIC DNA]</scope>
</reference>
<dbReference type="CDD" id="cd06225">
    <property type="entry name" value="HAMP"/>
    <property type="match status" value="1"/>
</dbReference>
<keyword evidence="9 20" id="KW-0418">Kinase</keyword>
<keyword evidence="14" id="KW-0131">Cell cycle</keyword>
<dbReference type="FunFam" id="3.30.565.10:FF:000010">
    <property type="entry name" value="Sensor histidine kinase RcsC"/>
    <property type="match status" value="1"/>
</dbReference>
<dbReference type="GO" id="GO:0005524">
    <property type="term" value="F:ATP binding"/>
    <property type="evidence" value="ECO:0007669"/>
    <property type="project" value="UniProtKB-KW"/>
</dbReference>
<dbReference type="PROSITE" id="PS50885">
    <property type="entry name" value="HAMP"/>
    <property type="match status" value="1"/>
</dbReference>
<evidence type="ECO:0000256" key="16">
    <source>
        <dbReference type="SAM" id="Phobius"/>
    </source>
</evidence>
<keyword evidence="7 16" id="KW-0812">Transmembrane</keyword>
<dbReference type="GO" id="GO:0000155">
    <property type="term" value="F:phosphorelay sensor kinase activity"/>
    <property type="evidence" value="ECO:0007669"/>
    <property type="project" value="InterPro"/>
</dbReference>
<dbReference type="FunFam" id="1.10.287.130:FF:000038">
    <property type="entry name" value="Sensory transduction histidine kinase"/>
    <property type="match status" value="1"/>
</dbReference>
<evidence type="ECO:0000256" key="5">
    <source>
        <dbReference type="ARBA" id="ARBA00022553"/>
    </source>
</evidence>
<evidence type="ECO:0000259" key="18">
    <source>
        <dbReference type="PROSITE" id="PS50110"/>
    </source>
</evidence>
<dbReference type="PRINTS" id="PR00344">
    <property type="entry name" value="BCTRLSENSOR"/>
</dbReference>
<dbReference type="SMART" id="SM00387">
    <property type="entry name" value="HATPase_c"/>
    <property type="match status" value="1"/>
</dbReference>
<keyword evidence="13 16" id="KW-0472">Membrane</keyword>
<dbReference type="Gene3D" id="3.40.50.2300">
    <property type="match status" value="1"/>
</dbReference>
<evidence type="ECO:0000256" key="9">
    <source>
        <dbReference type="ARBA" id="ARBA00022777"/>
    </source>
</evidence>
<evidence type="ECO:0000256" key="8">
    <source>
        <dbReference type="ARBA" id="ARBA00022741"/>
    </source>
</evidence>
<comment type="catalytic activity">
    <reaction evidence="1">
        <text>ATP + protein L-histidine = ADP + protein N-phospho-L-histidine.</text>
        <dbReference type="EC" id="2.7.13.3"/>
    </reaction>
</comment>
<dbReference type="Gene3D" id="6.10.340.10">
    <property type="match status" value="1"/>
</dbReference>
<dbReference type="SUPFAM" id="SSF55874">
    <property type="entry name" value="ATPase domain of HSP90 chaperone/DNA topoisomerase II/histidine kinase"/>
    <property type="match status" value="1"/>
</dbReference>
<proteinExistence type="predicted"/>
<evidence type="ECO:0000259" key="19">
    <source>
        <dbReference type="PROSITE" id="PS50885"/>
    </source>
</evidence>
<keyword evidence="21" id="KW-1185">Reference proteome</keyword>
<evidence type="ECO:0000256" key="4">
    <source>
        <dbReference type="ARBA" id="ARBA00022475"/>
    </source>
</evidence>
<accession>A0A090AIC9</accession>
<keyword evidence="4" id="KW-1003">Cell membrane</keyword>
<feature type="transmembrane region" description="Helical" evidence="16">
    <location>
        <begin position="12"/>
        <end position="31"/>
    </location>
</feature>
<dbReference type="SMART" id="SM00448">
    <property type="entry name" value="REC"/>
    <property type="match status" value="1"/>
</dbReference>
<evidence type="ECO:0000256" key="2">
    <source>
        <dbReference type="ARBA" id="ARBA00004651"/>
    </source>
</evidence>
<evidence type="ECO:0000256" key="15">
    <source>
        <dbReference type="PROSITE-ProRule" id="PRU00169"/>
    </source>
</evidence>
<dbReference type="SUPFAM" id="SSF158472">
    <property type="entry name" value="HAMP domain-like"/>
    <property type="match status" value="1"/>
</dbReference>
<dbReference type="SMART" id="SM00388">
    <property type="entry name" value="HisKA"/>
    <property type="match status" value="1"/>
</dbReference>
<dbReference type="SUPFAM" id="SSF52172">
    <property type="entry name" value="CheY-like"/>
    <property type="match status" value="1"/>
</dbReference>
<evidence type="ECO:0000256" key="10">
    <source>
        <dbReference type="ARBA" id="ARBA00022840"/>
    </source>
</evidence>
<dbReference type="SUPFAM" id="SSF47384">
    <property type="entry name" value="Homodimeric domain of signal transducing histidine kinase"/>
    <property type="match status" value="1"/>
</dbReference>
<dbReference type="AlphaFoldDB" id="A0A090AIC9"/>
<dbReference type="STRING" id="40754.THII_0268"/>
<evidence type="ECO:0000256" key="7">
    <source>
        <dbReference type="ARBA" id="ARBA00022692"/>
    </source>
</evidence>
<keyword evidence="8" id="KW-0547">Nucleotide-binding</keyword>
<evidence type="ECO:0000256" key="3">
    <source>
        <dbReference type="ARBA" id="ARBA00012438"/>
    </source>
</evidence>
<dbReference type="InterPro" id="IPR033463">
    <property type="entry name" value="sCache_3"/>
</dbReference>
<evidence type="ECO:0000256" key="14">
    <source>
        <dbReference type="ARBA" id="ARBA00023306"/>
    </source>
</evidence>
<organism evidence="20 21">
    <name type="scientific">Thioploca ingrica</name>
    <dbReference type="NCBI Taxonomy" id="40754"/>
    <lineage>
        <taxon>Bacteria</taxon>
        <taxon>Pseudomonadati</taxon>
        <taxon>Pseudomonadota</taxon>
        <taxon>Gammaproteobacteria</taxon>
        <taxon>Thiotrichales</taxon>
        <taxon>Thiotrichaceae</taxon>
        <taxon>Thioploca</taxon>
    </lineage>
</organism>
<dbReference type="KEGG" id="tig:THII_0268"/>
<dbReference type="CDD" id="cd16922">
    <property type="entry name" value="HATPase_EvgS-ArcB-TorS-like"/>
    <property type="match status" value="1"/>
</dbReference>
<dbReference type="SUPFAM" id="SSF103190">
    <property type="entry name" value="Sensory domain-like"/>
    <property type="match status" value="1"/>
</dbReference>
<evidence type="ECO:0000256" key="13">
    <source>
        <dbReference type="ARBA" id="ARBA00023136"/>
    </source>
</evidence>
<dbReference type="OrthoDB" id="9792854at2"/>
<dbReference type="Pfam" id="PF02518">
    <property type="entry name" value="HATPase_c"/>
    <property type="match status" value="1"/>
</dbReference>
<dbReference type="InterPro" id="IPR003661">
    <property type="entry name" value="HisK_dim/P_dom"/>
</dbReference>
<dbReference type="Pfam" id="PF00512">
    <property type="entry name" value="HisKA"/>
    <property type="match status" value="1"/>
</dbReference>
<name>A0A090AIC9_9GAMM</name>
<dbReference type="InterPro" id="IPR001789">
    <property type="entry name" value="Sig_transdc_resp-reg_receiver"/>
</dbReference>
<dbReference type="GO" id="GO:0005886">
    <property type="term" value="C:plasma membrane"/>
    <property type="evidence" value="ECO:0007669"/>
    <property type="project" value="UniProtKB-SubCell"/>
</dbReference>
<dbReference type="InterPro" id="IPR005467">
    <property type="entry name" value="His_kinase_dom"/>
</dbReference>
<dbReference type="InterPro" id="IPR029151">
    <property type="entry name" value="Sensor-like_sf"/>
</dbReference>
<dbReference type="Gene3D" id="3.30.565.10">
    <property type="entry name" value="Histidine kinase-like ATPase, C-terminal domain"/>
    <property type="match status" value="1"/>
</dbReference>
<evidence type="ECO:0000256" key="11">
    <source>
        <dbReference type="ARBA" id="ARBA00022989"/>
    </source>
</evidence>
<feature type="domain" description="Response regulatory" evidence="18">
    <location>
        <begin position="572"/>
        <end position="688"/>
    </location>
</feature>
<evidence type="ECO:0000313" key="21">
    <source>
        <dbReference type="Proteomes" id="UP000031623"/>
    </source>
</evidence>
<evidence type="ECO:0000256" key="1">
    <source>
        <dbReference type="ARBA" id="ARBA00000085"/>
    </source>
</evidence>